<organism evidence="7 8">
    <name type="scientific">Papaver atlanticum</name>
    <dbReference type="NCBI Taxonomy" id="357466"/>
    <lineage>
        <taxon>Eukaryota</taxon>
        <taxon>Viridiplantae</taxon>
        <taxon>Streptophyta</taxon>
        <taxon>Embryophyta</taxon>
        <taxon>Tracheophyta</taxon>
        <taxon>Spermatophyta</taxon>
        <taxon>Magnoliopsida</taxon>
        <taxon>Ranunculales</taxon>
        <taxon>Papaveraceae</taxon>
        <taxon>Papaveroideae</taxon>
        <taxon>Papaver</taxon>
    </lineage>
</organism>
<dbReference type="CDD" id="cd03185">
    <property type="entry name" value="GST_C_Tau"/>
    <property type="match status" value="1"/>
</dbReference>
<dbReference type="PANTHER" id="PTHR11260">
    <property type="entry name" value="GLUTATHIONE S-TRANSFERASE, GST, SUPERFAMILY, GST DOMAIN CONTAINING"/>
    <property type="match status" value="1"/>
</dbReference>
<comment type="caution">
    <text evidence="7">The sequence shown here is derived from an EMBL/GenBank/DDBJ whole genome shotgun (WGS) entry which is preliminary data.</text>
</comment>
<dbReference type="Pfam" id="PF02798">
    <property type="entry name" value="GST_N"/>
    <property type="match status" value="1"/>
</dbReference>
<keyword evidence="8" id="KW-1185">Reference proteome</keyword>
<dbReference type="InterPro" id="IPR045073">
    <property type="entry name" value="Omega/Tau-like"/>
</dbReference>
<evidence type="ECO:0000259" key="6">
    <source>
        <dbReference type="PROSITE" id="PS50405"/>
    </source>
</evidence>
<evidence type="ECO:0000313" key="7">
    <source>
        <dbReference type="EMBL" id="KAI3858910.1"/>
    </source>
</evidence>
<dbReference type="Proteomes" id="UP001202328">
    <property type="component" value="Unassembled WGS sequence"/>
</dbReference>
<evidence type="ECO:0000256" key="1">
    <source>
        <dbReference type="ARBA" id="ARBA00012452"/>
    </source>
</evidence>
<proteinExistence type="inferred from homology"/>
<evidence type="ECO:0000259" key="5">
    <source>
        <dbReference type="PROSITE" id="PS50404"/>
    </source>
</evidence>
<dbReference type="InterPro" id="IPR036249">
    <property type="entry name" value="Thioredoxin-like_sf"/>
</dbReference>
<dbReference type="InterPro" id="IPR040079">
    <property type="entry name" value="Glutathione_S-Trfase"/>
</dbReference>
<comment type="catalytic activity">
    <reaction evidence="3">
        <text>RX + glutathione = an S-substituted glutathione + a halide anion + H(+)</text>
        <dbReference type="Rhea" id="RHEA:16437"/>
        <dbReference type="ChEBI" id="CHEBI:15378"/>
        <dbReference type="ChEBI" id="CHEBI:16042"/>
        <dbReference type="ChEBI" id="CHEBI:17792"/>
        <dbReference type="ChEBI" id="CHEBI:57925"/>
        <dbReference type="ChEBI" id="CHEBI:90779"/>
        <dbReference type="EC" id="2.5.1.18"/>
    </reaction>
</comment>
<gene>
    <name evidence="7" type="ORF">MKW98_028643</name>
</gene>
<dbReference type="Gene3D" id="1.20.1050.10">
    <property type="match status" value="1"/>
</dbReference>
<name>A0AAD4S2Z6_9MAGN</name>
<comment type="similarity">
    <text evidence="4">Belongs to the GST superfamily.</text>
</comment>
<evidence type="ECO:0000256" key="4">
    <source>
        <dbReference type="RuleBase" id="RU003494"/>
    </source>
</evidence>
<evidence type="ECO:0000256" key="3">
    <source>
        <dbReference type="ARBA" id="ARBA00047960"/>
    </source>
</evidence>
<dbReference type="SUPFAM" id="SSF52833">
    <property type="entry name" value="Thioredoxin-like"/>
    <property type="match status" value="1"/>
</dbReference>
<dbReference type="PROSITE" id="PS50404">
    <property type="entry name" value="GST_NTER"/>
    <property type="match status" value="1"/>
</dbReference>
<dbReference type="InterPro" id="IPR010987">
    <property type="entry name" value="Glutathione-S-Trfase_C-like"/>
</dbReference>
<accession>A0AAD4S2Z6</accession>
<dbReference type="AlphaFoldDB" id="A0AAD4S2Z6"/>
<dbReference type="GO" id="GO:0005737">
    <property type="term" value="C:cytoplasm"/>
    <property type="evidence" value="ECO:0007669"/>
    <property type="project" value="TreeGrafter"/>
</dbReference>
<keyword evidence="2" id="KW-0808">Transferase</keyword>
<evidence type="ECO:0000313" key="8">
    <source>
        <dbReference type="Proteomes" id="UP001202328"/>
    </source>
</evidence>
<dbReference type="InterPro" id="IPR004046">
    <property type="entry name" value="GST_C"/>
</dbReference>
<dbReference type="SFLD" id="SFLDS00019">
    <property type="entry name" value="Glutathione_Transferase_(cytos"/>
    <property type="match status" value="1"/>
</dbReference>
<dbReference type="PROSITE" id="PS50405">
    <property type="entry name" value="GST_CTER"/>
    <property type="match status" value="1"/>
</dbReference>
<dbReference type="InterPro" id="IPR045074">
    <property type="entry name" value="GST_C_Tau"/>
</dbReference>
<dbReference type="SFLD" id="SFLDG01152">
    <property type="entry name" value="Main.3:_Omega-_and_Tau-like"/>
    <property type="match status" value="1"/>
</dbReference>
<dbReference type="Gene3D" id="3.40.30.10">
    <property type="entry name" value="Glutaredoxin"/>
    <property type="match status" value="1"/>
</dbReference>
<dbReference type="GO" id="GO:0004364">
    <property type="term" value="F:glutathione transferase activity"/>
    <property type="evidence" value="ECO:0007669"/>
    <property type="project" value="UniProtKB-EC"/>
</dbReference>
<dbReference type="EC" id="2.5.1.18" evidence="1"/>
<dbReference type="SUPFAM" id="SSF47616">
    <property type="entry name" value="GST C-terminal domain-like"/>
    <property type="match status" value="1"/>
</dbReference>
<reference evidence="7" key="1">
    <citation type="submission" date="2022-04" db="EMBL/GenBank/DDBJ databases">
        <title>A functionally conserved STORR gene fusion in Papaver species that diverged 16.8 million years ago.</title>
        <authorList>
            <person name="Catania T."/>
        </authorList>
    </citation>
    <scope>NUCLEOTIDE SEQUENCE</scope>
    <source>
        <strain evidence="7">S-188037</strain>
    </source>
</reference>
<dbReference type="InterPro" id="IPR004045">
    <property type="entry name" value="Glutathione_S-Trfase_N"/>
</dbReference>
<evidence type="ECO:0000256" key="2">
    <source>
        <dbReference type="ARBA" id="ARBA00022679"/>
    </source>
</evidence>
<dbReference type="SFLD" id="SFLDG00358">
    <property type="entry name" value="Main_(cytGST)"/>
    <property type="match status" value="1"/>
</dbReference>
<dbReference type="EMBL" id="JAJJMB010014681">
    <property type="protein sequence ID" value="KAI3858910.1"/>
    <property type="molecule type" value="Genomic_DNA"/>
</dbReference>
<feature type="domain" description="GST N-terminal" evidence="5">
    <location>
        <begin position="4"/>
        <end position="88"/>
    </location>
</feature>
<dbReference type="PANTHER" id="PTHR11260:SF679">
    <property type="entry name" value="GLUTATHIONE TRANSFERASE"/>
    <property type="match status" value="1"/>
</dbReference>
<dbReference type="Pfam" id="PF00043">
    <property type="entry name" value="GST_C"/>
    <property type="match status" value="1"/>
</dbReference>
<protein>
    <recommendedName>
        <fullName evidence="1">glutathione transferase</fullName>
        <ecNumber evidence="1">2.5.1.18</ecNumber>
    </recommendedName>
</protein>
<feature type="domain" description="GST C-terminal" evidence="6">
    <location>
        <begin position="94"/>
        <end position="226"/>
    </location>
</feature>
<dbReference type="InterPro" id="IPR036282">
    <property type="entry name" value="Glutathione-S-Trfase_C_sf"/>
</dbReference>
<dbReference type="GO" id="GO:0006749">
    <property type="term" value="P:glutathione metabolic process"/>
    <property type="evidence" value="ECO:0007669"/>
    <property type="project" value="InterPro"/>
</dbReference>
<sequence>MGEESVKLIGAWFSPFSFRVKCALEMKKIEYDYIDEDMFKMERPIISKHNPSYDKENKKVPVFVHGGNSVLESMVIVEYIEEMWPDRYPLLPKDVYEKSIARFWIKFIEDKGIVFFMFFITSGEANKKAQKDMLELLTTIETQSGIKDDNCKFFGGNKINAVDLAFSPFAYWLGAMEKAEGVALLEAHKFPKLHAWTEALKQDPVIQKNLPDFEELVGFFENIKKYGYLQTPPST</sequence>